<dbReference type="PROSITE" id="PS50017">
    <property type="entry name" value="DEATH_DOMAIN"/>
    <property type="match status" value="1"/>
</dbReference>
<reference evidence="2" key="1">
    <citation type="submission" date="2021-01" db="EMBL/GenBank/DDBJ databases">
        <title>Whole genome shotgun sequence of Virgisporangium ochraceum NBRC 16418.</title>
        <authorList>
            <person name="Komaki H."/>
            <person name="Tamura T."/>
        </authorList>
    </citation>
    <scope>NUCLEOTIDE SEQUENCE</scope>
    <source>
        <strain evidence="2">NBRC 16418</strain>
    </source>
</reference>
<dbReference type="InterPro" id="IPR000488">
    <property type="entry name" value="Death_dom"/>
</dbReference>
<keyword evidence="3" id="KW-1185">Reference proteome</keyword>
<dbReference type="Proteomes" id="UP000635606">
    <property type="component" value="Unassembled WGS sequence"/>
</dbReference>
<organism evidence="2 3">
    <name type="scientific">Virgisporangium ochraceum</name>
    <dbReference type="NCBI Taxonomy" id="65505"/>
    <lineage>
        <taxon>Bacteria</taxon>
        <taxon>Bacillati</taxon>
        <taxon>Actinomycetota</taxon>
        <taxon>Actinomycetes</taxon>
        <taxon>Micromonosporales</taxon>
        <taxon>Micromonosporaceae</taxon>
        <taxon>Virgisporangium</taxon>
    </lineage>
</organism>
<evidence type="ECO:0000313" key="2">
    <source>
        <dbReference type="EMBL" id="GIJ70929.1"/>
    </source>
</evidence>
<dbReference type="InterPro" id="IPR025406">
    <property type="entry name" value="DUF4132"/>
</dbReference>
<accession>A0A8J4EDQ2</accession>
<name>A0A8J4EDQ2_9ACTN</name>
<dbReference type="RefSeq" id="WP_203930818.1">
    <property type="nucleotide sequence ID" value="NZ_BOPH01000083.1"/>
</dbReference>
<proteinExistence type="predicted"/>
<protein>
    <recommendedName>
        <fullName evidence="1">Death domain-containing protein</fullName>
    </recommendedName>
</protein>
<gene>
    <name evidence="2" type="ORF">Voc01_058460</name>
</gene>
<evidence type="ECO:0000259" key="1">
    <source>
        <dbReference type="PROSITE" id="PS50017"/>
    </source>
</evidence>
<sequence>MSEDRFEWPPAWRRRVLPRRGGIRVPPPGPAPEADASALARRGNRVRVALERPGHEPDVVEAGLRAIPVVTRSDDAGTGQTPFGVAVAVLASLAAVTGTERDEIDGVADLLVVRYGPVFAAQTVAELGGLWTGAPAAGRAPVIRRRTAADGPAEVPPPWAGFAGHVRRHLGTVSADGHRQVVDALAAYRGGVLPQRAATSFLVPDRTDWVEADVALTGRRAGGEGWLLLHAVRDADRAGGLARDLPPLALVGRPEVVATLLDGVGPAVAPVLDAWVDRVGFDPATVRLLLSALARVPTDDAYRMLLDRAARPFLAEATRRFPHRALRLLAAGGRDRQLLRELVLTRPDVVDRVLPALPAEAAQRVERIRDGAATTVVGPDALPRVLVAPPWTVAGERPAPAVVTGLAAEPENAMAWRPGEREEWLAHRDAIATTRDDGGPPTAHQRLTLVAWGPVGAVRSALADRMRSYVPEPDRWMPVVVARFGLDVLEFMRARAEEYPSGVARYLMPYASGDLAPMMAGWYARRRAGRAPAVEWLDRHAAVAARALVPLALAPLEPGGSACSRRDAEETLRMLAARGHDVTIREAAAGYGPAAADGIAALLDTDPLDVLPAKIPTLPTWIDPRLLPPVRLRDGGGVLPADAVRHLCTMLAMSRLDAPYAGVADVRAACDAADLGWALFERWVRAGMPSRDNWVLPALGLIGDDETVRRLSPVIRSWPSGGGYPRAFVGLDVLRAIGTDVALMHLYGIAEKTRHNRVREHARTRIAEIATDRGLTLTELADRVVPDFGLDANGGLVLDFGPRSFGVGFDEQLRPYVVDGTGRRRSALPKPGAKDDPDRAPAAVKRFAGLKKDVRTAAGDQIRRLERAMVDQRRWSAADFRTHLAGHPLVRHLVRRLVWGTDTGETFRVAEDGTFADSGDDVWALPADATVRIAHPVDLGPAGKEWAEVFADYEILQPFPQLDRETFALTAAERAAPALLRWKGRVVHTGRLLALERRGWQWGDVREGGLRPWFERALPGSTLMIMIDPGIPVLQPMGITEQCIDEVVIRWPGGDPWSSDGPLPMGTLDDIAASELIRDLEDVVR</sequence>
<comment type="caution">
    <text evidence="2">The sequence shown here is derived from an EMBL/GenBank/DDBJ whole genome shotgun (WGS) entry which is preliminary data.</text>
</comment>
<dbReference type="EMBL" id="BOPH01000083">
    <property type="protein sequence ID" value="GIJ70929.1"/>
    <property type="molecule type" value="Genomic_DNA"/>
</dbReference>
<feature type="domain" description="Death" evidence="1">
    <location>
        <begin position="271"/>
        <end position="309"/>
    </location>
</feature>
<dbReference type="GO" id="GO:0007165">
    <property type="term" value="P:signal transduction"/>
    <property type="evidence" value="ECO:0007669"/>
    <property type="project" value="InterPro"/>
</dbReference>
<evidence type="ECO:0000313" key="3">
    <source>
        <dbReference type="Proteomes" id="UP000635606"/>
    </source>
</evidence>
<dbReference type="Pfam" id="PF13569">
    <property type="entry name" value="DUF4132"/>
    <property type="match status" value="1"/>
</dbReference>
<dbReference type="AlphaFoldDB" id="A0A8J4EDQ2"/>